<dbReference type="SMART" id="SM00248">
    <property type="entry name" value="ANK"/>
    <property type="match status" value="7"/>
</dbReference>
<dbReference type="PANTHER" id="PTHR24198">
    <property type="entry name" value="ANKYRIN REPEAT AND PROTEIN KINASE DOMAIN-CONTAINING PROTEIN"/>
    <property type="match status" value="1"/>
</dbReference>
<feature type="repeat" description="ANK" evidence="3">
    <location>
        <begin position="8"/>
        <end position="40"/>
    </location>
</feature>
<comment type="caution">
    <text evidence="4">The sequence shown here is derived from an EMBL/GenBank/DDBJ whole genome shotgun (WGS) entry which is preliminary data.</text>
</comment>
<dbReference type="OrthoDB" id="20872at2759"/>
<dbReference type="Gene3D" id="1.25.40.20">
    <property type="entry name" value="Ankyrin repeat-containing domain"/>
    <property type="match status" value="2"/>
</dbReference>
<dbReference type="EMBL" id="JAPDFW010000055">
    <property type="protein sequence ID" value="KAJ5078148.1"/>
    <property type="molecule type" value="Genomic_DNA"/>
</dbReference>
<dbReference type="AlphaFoldDB" id="A0A9Q0RFX1"/>
<keyword evidence="1" id="KW-0677">Repeat</keyword>
<gene>
    <name evidence="4" type="ORF">M0811_05406</name>
</gene>
<name>A0A9Q0RFX1_ANAIG</name>
<proteinExistence type="predicted"/>
<protein>
    <submittedName>
        <fullName evidence="4">Ankyrin repeat and death domain-containing protein</fullName>
    </submittedName>
</protein>
<reference evidence="4" key="1">
    <citation type="submission" date="2022-10" db="EMBL/GenBank/DDBJ databases">
        <title>Novel sulphate-reducing endosymbionts in the free-living metamonad Anaeramoeba.</title>
        <authorList>
            <person name="Jerlstrom-Hultqvist J."/>
            <person name="Cepicka I."/>
            <person name="Gallot-Lavallee L."/>
            <person name="Salas-Leiva D."/>
            <person name="Curtis B.A."/>
            <person name="Zahonova K."/>
            <person name="Pipaliya S."/>
            <person name="Dacks J."/>
            <person name="Roger A.J."/>
        </authorList>
    </citation>
    <scope>NUCLEOTIDE SEQUENCE</scope>
    <source>
        <strain evidence="4">BMAN</strain>
    </source>
</reference>
<feature type="repeat" description="ANK" evidence="3">
    <location>
        <begin position="41"/>
        <end position="73"/>
    </location>
</feature>
<dbReference type="PROSITE" id="PS50297">
    <property type="entry name" value="ANK_REP_REGION"/>
    <property type="match status" value="2"/>
</dbReference>
<dbReference type="Proteomes" id="UP001149090">
    <property type="component" value="Unassembled WGS sequence"/>
</dbReference>
<sequence>MLNFSDTFGEPPLIHAVKEQKLQNINYILKNGGKVNTKDSNGMTGLMHAVLLGNEDIVKELLSFKADPNIRDNKKMTASTLAGCFGKKQMIKILTENGDKTDPKEINGSLLIYYSKKGDLSQVQSLLSQEISVNFSDQKKWTALISASHYGKYGVVKELLNVKDIDLQAKNDLGGTALHHAAHQGHVEIVEELCSQNADINAQDFFGFTPLHYAKDIKVAEKMLKFKERIDFNIKNSNDLTAAEFHKSIDNEDIAKLILENI</sequence>
<accession>A0A9Q0RFX1</accession>
<evidence type="ECO:0000313" key="5">
    <source>
        <dbReference type="Proteomes" id="UP001149090"/>
    </source>
</evidence>
<evidence type="ECO:0000313" key="4">
    <source>
        <dbReference type="EMBL" id="KAJ5078148.1"/>
    </source>
</evidence>
<dbReference type="PANTHER" id="PTHR24198:SF165">
    <property type="entry name" value="ANKYRIN REPEAT-CONTAINING PROTEIN-RELATED"/>
    <property type="match status" value="1"/>
</dbReference>
<dbReference type="PROSITE" id="PS50088">
    <property type="entry name" value="ANK_REPEAT"/>
    <property type="match status" value="3"/>
</dbReference>
<dbReference type="InterPro" id="IPR036770">
    <property type="entry name" value="Ankyrin_rpt-contain_sf"/>
</dbReference>
<evidence type="ECO:0000256" key="1">
    <source>
        <dbReference type="ARBA" id="ARBA00022737"/>
    </source>
</evidence>
<organism evidence="4 5">
    <name type="scientific">Anaeramoeba ignava</name>
    <name type="common">Anaerobic marine amoeba</name>
    <dbReference type="NCBI Taxonomy" id="1746090"/>
    <lineage>
        <taxon>Eukaryota</taxon>
        <taxon>Metamonada</taxon>
        <taxon>Anaeramoebidae</taxon>
        <taxon>Anaeramoeba</taxon>
    </lineage>
</organism>
<keyword evidence="5" id="KW-1185">Reference proteome</keyword>
<keyword evidence="2 3" id="KW-0040">ANK repeat</keyword>
<evidence type="ECO:0000256" key="2">
    <source>
        <dbReference type="ARBA" id="ARBA00023043"/>
    </source>
</evidence>
<feature type="repeat" description="ANK" evidence="3">
    <location>
        <begin position="173"/>
        <end position="205"/>
    </location>
</feature>
<evidence type="ECO:0000256" key="3">
    <source>
        <dbReference type="PROSITE-ProRule" id="PRU00023"/>
    </source>
</evidence>
<dbReference type="InterPro" id="IPR002110">
    <property type="entry name" value="Ankyrin_rpt"/>
</dbReference>
<dbReference type="SUPFAM" id="SSF48403">
    <property type="entry name" value="Ankyrin repeat"/>
    <property type="match status" value="1"/>
</dbReference>
<dbReference type="Pfam" id="PF12796">
    <property type="entry name" value="Ank_2"/>
    <property type="match status" value="2"/>
</dbReference>